<dbReference type="EMBL" id="BOMQ01000046">
    <property type="protein sequence ID" value="GIE50298.1"/>
    <property type="molecule type" value="Genomic_DNA"/>
</dbReference>
<comment type="caution">
    <text evidence="2">The sequence shown here is derived from an EMBL/GenBank/DDBJ whole genome shotgun (WGS) entry which is preliminary data.</text>
</comment>
<protein>
    <submittedName>
        <fullName evidence="2">Uncharacterized protein</fullName>
    </submittedName>
</protein>
<feature type="compositionally biased region" description="Polar residues" evidence="1">
    <location>
        <begin position="39"/>
        <end position="52"/>
    </location>
</feature>
<feature type="region of interest" description="Disordered" evidence="1">
    <location>
        <begin position="30"/>
        <end position="59"/>
    </location>
</feature>
<reference evidence="2" key="1">
    <citation type="submission" date="2021-01" db="EMBL/GenBank/DDBJ databases">
        <title>Whole genome shotgun sequence of Actinoplanes nipponensis NBRC 14063.</title>
        <authorList>
            <person name="Komaki H."/>
            <person name="Tamura T."/>
        </authorList>
    </citation>
    <scope>NUCLEOTIDE SEQUENCE</scope>
    <source>
        <strain evidence="2">NBRC 14063</strain>
    </source>
</reference>
<accession>A0A919MQ87</accession>
<proteinExistence type="predicted"/>
<evidence type="ECO:0000313" key="3">
    <source>
        <dbReference type="Proteomes" id="UP000647172"/>
    </source>
</evidence>
<sequence length="139" mass="14278">MSPDPSGPRLSRLVVAGLLAVAVAACDEAGPDVTPVPVPQSTAPGPTPTSARPPSLVPGSRPVAAADLCGFLRGKLPEWRAVGGEGAAQAQLAIDLFTFYQKQGAVPAGRDIDEQTRAQCPEVRRQVLAAAGIDSFLIL</sequence>
<name>A0A919MQ87_9ACTN</name>
<evidence type="ECO:0000313" key="2">
    <source>
        <dbReference type="EMBL" id="GIE50298.1"/>
    </source>
</evidence>
<organism evidence="2 3">
    <name type="scientific">Actinoplanes nipponensis</name>
    <dbReference type="NCBI Taxonomy" id="135950"/>
    <lineage>
        <taxon>Bacteria</taxon>
        <taxon>Bacillati</taxon>
        <taxon>Actinomycetota</taxon>
        <taxon>Actinomycetes</taxon>
        <taxon>Micromonosporales</taxon>
        <taxon>Micromonosporaceae</taxon>
        <taxon>Actinoplanes</taxon>
    </lineage>
</organism>
<dbReference type="RefSeq" id="WP_203770012.1">
    <property type="nucleotide sequence ID" value="NZ_BAAAYJ010000007.1"/>
</dbReference>
<gene>
    <name evidence="2" type="ORF">Ani05nite_38320</name>
</gene>
<dbReference type="AlphaFoldDB" id="A0A919MQ87"/>
<dbReference type="Proteomes" id="UP000647172">
    <property type="component" value="Unassembled WGS sequence"/>
</dbReference>
<evidence type="ECO:0000256" key="1">
    <source>
        <dbReference type="SAM" id="MobiDB-lite"/>
    </source>
</evidence>
<keyword evidence="3" id="KW-1185">Reference proteome</keyword>